<comment type="subcellular location">
    <subcellularLocation>
        <location evidence="1">Mitochondrion</location>
    </subcellularLocation>
</comment>
<evidence type="ECO:0000256" key="5">
    <source>
        <dbReference type="ARBA" id="ARBA00023274"/>
    </source>
</evidence>
<keyword evidence="3" id="KW-0689">Ribosomal protein</keyword>
<evidence type="ECO:0000313" key="8">
    <source>
        <dbReference type="EnsemblProtists" id="EKX51336"/>
    </source>
</evidence>
<comment type="similarity">
    <text evidence="2">Belongs to the mitochondrion-specific ribosomal protein mS23 family.</text>
</comment>
<evidence type="ECO:0000256" key="4">
    <source>
        <dbReference type="ARBA" id="ARBA00023128"/>
    </source>
</evidence>
<gene>
    <name evidence="7" type="ORF">GUITHDRAFT_161679</name>
</gene>
<dbReference type="EnsemblProtists" id="EKX51336">
    <property type="protein sequence ID" value="EKX51336"/>
    <property type="gene ID" value="GUITHDRAFT_161679"/>
</dbReference>
<evidence type="ECO:0000256" key="6">
    <source>
        <dbReference type="ARBA" id="ARBA00035137"/>
    </source>
</evidence>
<proteinExistence type="inferred from homology"/>
<dbReference type="HOGENOM" id="CLU_870007_0_0_1"/>
<protein>
    <recommendedName>
        <fullName evidence="6">Small ribosomal subunit protein mS23</fullName>
    </recommendedName>
</protein>
<evidence type="ECO:0000313" key="7">
    <source>
        <dbReference type="EMBL" id="EKX51336.1"/>
    </source>
</evidence>
<dbReference type="InterPro" id="IPR059242">
    <property type="entry name" value="mS23_dom"/>
</dbReference>
<name>L1JS12_GUITC</name>
<accession>L1JS12</accession>
<keyword evidence="5" id="KW-0687">Ribonucleoprotein</keyword>
<sequence>MFDRRSSMDFESQHEESLSELAFAMELEDGAERTCPLLDLPHTGEEVRFLQASMFNQSTRDHWIEEMSDFEIARDNLELEVPECRSPACFFEELFECSYKSPGDRSPNSVADIASSAGAWTPKLDFCEFSVHVHKRQNASESGKGRQGDAGGRALLAKVENLLKGKVMPEPSWYEPMRICMPPPIPTRFPKVKKLVFDDEDLFKIYKRRNPGYKDEPMMMDEMARKTGKLTRHFRFIKKWRALMEQGMEQEEAYKAVDQEIRAEEQEEYKRVEAKILEQLKSGQGIPIINYRFEQDLHYVKEALDYHKKNWEAKNAKEET</sequence>
<evidence type="ECO:0000256" key="3">
    <source>
        <dbReference type="ARBA" id="ARBA00022980"/>
    </source>
</evidence>
<dbReference type="EMBL" id="JH992976">
    <property type="protein sequence ID" value="EKX51336.1"/>
    <property type="molecule type" value="Genomic_DNA"/>
</dbReference>
<dbReference type="Proteomes" id="UP000011087">
    <property type="component" value="Unassembled WGS sequence"/>
</dbReference>
<reference evidence="8" key="3">
    <citation type="submission" date="2015-06" db="UniProtKB">
        <authorList>
            <consortium name="EnsemblProtists"/>
        </authorList>
    </citation>
    <scope>IDENTIFICATION</scope>
</reference>
<dbReference type="GeneID" id="17307879"/>
<evidence type="ECO:0000256" key="1">
    <source>
        <dbReference type="ARBA" id="ARBA00004173"/>
    </source>
</evidence>
<dbReference type="RefSeq" id="XP_005838316.1">
    <property type="nucleotide sequence ID" value="XM_005838259.1"/>
</dbReference>
<dbReference type="AlphaFoldDB" id="L1JS12"/>
<organism evidence="7">
    <name type="scientific">Guillardia theta (strain CCMP2712)</name>
    <name type="common">Cryptophyte</name>
    <dbReference type="NCBI Taxonomy" id="905079"/>
    <lineage>
        <taxon>Eukaryota</taxon>
        <taxon>Cryptophyceae</taxon>
        <taxon>Pyrenomonadales</taxon>
        <taxon>Geminigeraceae</taxon>
        <taxon>Guillardia</taxon>
    </lineage>
</organism>
<dbReference type="CDD" id="cd23701">
    <property type="entry name" value="At1g26750"/>
    <property type="match status" value="1"/>
</dbReference>
<evidence type="ECO:0000256" key="2">
    <source>
        <dbReference type="ARBA" id="ARBA00009864"/>
    </source>
</evidence>
<evidence type="ECO:0000313" key="9">
    <source>
        <dbReference type="Proteomes" id="UP000011087"/>
    </source>
</evidence>
<keyword evidence="4" id="KW-0496">Mitochondrion</keyword>
<reference evidence="7 9" key="1">
    <citation type="journal article" date="2012" name="Nature">
        <title>Algal genomes reveal evolutionary mosaicism and the fate of nucleomorphs.</title>
        <authorList>
            <consortium name="DOE Joint Genome Institute"/>
            <person name="Curtis B.A."/>
            <person name="Tanifuji G."/>
            <person name="Burki F."/>
            <person name="Gruber A."/>
            <person name="Irimia M."/>
            <person name="Maruyama S."/>
            <person name="Arias M.C."/>
            <person name="Ball S.G."/>
            <person name="Gile G.H."/>
            <person name="Hirakawa Y."/>
            <person name="Hopkins J.F."/>
            <person name="Kuo A."/>
            <person name="Rensing S.A."/>
            <person name="Schmutz J."/>
            <person name="Symeonidi A."/>
            <person name="Elias M."/>
            <person name="Eveleigh R.J."/>
            <person name="Herman E.K."/>
            <person name="Klute M.J."/>
            <person name="Nakayama T."/>
            <person name="Obornik M."/>
            <person name="Reyes-Prieto A."/>
            <person name="Armbrust E.V."/>
            <person name="Aves S.J."/>
            <person name="Beiko R.G."/>
            <person name="Coutinho P."/>
            <person name="Dacks J.B."/>
            <person name="Durnford D.G."/>
            <person name="Fast N.M."/>
            <person name="Green B.R."/>
            <person name="Grisdale C.J."/>
            <person name="Hempel F."/>
            <person name="Henrissat B."/>
            <person name="Hoppner M.P."/>
            <person name="Ishida K."/>
            <person name="Kim E."/>
            <person name="Koreny L."/>
            <person name="Kroth P.G."/>
            <person name="Liu Y."/>
            <person name="Malik S.B."/>
            <person name="Maier U.G."/>
            <person name="McRose D."/>
            <person name="Mock T."/>
            <person name="Neilson J.A."/>
            <person name="Onodera N.T."/>
            <person name="Poole A.M."/>
            <person name="Pritham E.J."/>
            <person name="Richards T.A."/>
            <person name="Rocap G."/>
            <person name="Roy S.W."/>
            <person name="Sarai C."/>
            <person name="Schaack S."/>
            <person name="Shirato S."/>
            <person name="Slamovits C.H."/>
            <person name="Spencer D.F."/>
            <person name="Suzuki S."/>
            <person name="Worden A.Z."/>
            <person name="Zauner S."/>
            <person name="Barry K."/>
            <person name="Bell C."/>
            <person name="Bharti A.K."/>
            <person name="Crow J.A."/>
            <person name="Grimwood J."/>
            <person name="Kramer R."/>
            <person name="Lindquist E."/>
            <person name="Lucas S."/>
            <person name="Salamov A."/>
            <person name="McFadden G.I."/>
            <person name="Lane C.E."/>
            <person name="Keeling P.J."/>
            <person name="Gray M.W."/>
            <person name="Grigoriev I.V."/>
            <person name="Archibald J.M."/>
        </authorList>
    </citation>
    <scope>NUCLEOTIDE SEQUENCE</scope>
    <source>
        <strain evidence="7 9">CCMP2712</strain>
    </source>
</reference>
<dbReference type="KEGG" id="gtt:GUITHDRAFT_161679"/>
<dbReference type="PaxDb" id="55529-EKX51336"/>
<keyword evidence="9" id="KW-1185">Reference proteome</keyword>
<reference evidence="9" key="2">
    <citation type="submission" date="2012-11" db="EMBL/GenBank/DDBJ databases">
        <authorList>
            <person name="Kuo A."/>
            <person name="Curtis B.A."/>
            <person name="Tanifuji G."/>
            <person name="Burki F."/>
            <person name="Gruber A."/>
            <person name="Irimia M."/>
            <person name="Maruyama S."/>
            <person name="Arias M.C."/>
            <person name="Ball S.G."/>
            <person name="Gile G.H."/>
            <person name="Hirakawa Y."/>
            <person name="Hopkins J.F."/>
            <person name="Rensing S.A."/>
            <person name="Schmutz J."/>
            <person name="Symeonidi A."/>
            <person name="Elias M."/>
            <person name="Eveleigh R.J."/>
            <person name="Herman E.K."/>
            <person name="Klute M.J."/>
            <person name="Nakayama T."/>
            <person name="Obornik M."/>
            <person name="Reyes-Prieto A."/>
            <person name="Armbrust E.V."/>
            <person name="Aves S.J."/>
            <person name="Beiko R.G."/>
            <person name="Coutinho P."/>
            <person name="Dacks J.B."/>
            <person name="Durnford D.G."/>
            <person name="Fast N.M."/>
            <person name="Green B.R."/>
            <person name="Grisdale C."/>
            <person name="Hempe F."/>
            <person name="Henrissat B."/>
            <person name="Hoppner M.P."/>
            <person name="Ishida K.-I."/>
            <person name="Kim E."/>
            <person name="Koreny L."/>
            <person name="Kroth P.G."/>
            <person name="Liu Y."/>
            <person name="Malik S.-B."/>
            <person name="Maier U.G."/>
            <person name="McRose D."/>
            <person name="Mock T."/>
            <person name="Neilson J.A."/>
            <person name="Onodera N.T."/>
            <person name="Poole A.M."/>
            <person name="Pritham E.J."/>
            <person name="Richards T.A."/>
            <person name="Rocap G."/>
            <person name="Roy S.W."/>
            <person name="Sarai C."/>
            <person name="Schaack S."/>
            <person name="Shirato S."/>
            <person name="Slamovits C.H."/>
            <person name="Spencer D.F."/>
            <person name="Suzuki S."/>
            <person name="Worden A.Z."/>
            <person name="Zauner S."/>
            <person name="Barry K."/>
            <person name="Bell C."/>
            <person name="Bharti A.K."/>
            <person name="Crow J.A."/>
            <person name="Grimwood J."/>
            <person name="Kramer R."/>
            <person name="Lindquist E."/>
            <person name="Lucas S."/>
            <person name="Salamov A."/>
            <person name="McFadden G.I."/>
            <person name="Lane C.E."/>
            <person name="Keeling P.J."/>
            <person name="Gray M.W."/>
            <person name="Grigoriev I.V."/>
            <person name="Archibald J.M."/>
        </authorList>
    </citation>
    <scope>NUCLEOTIDE SEQUENCE</scope>
    <source>
        <strain evidence="9">CCMP2712</strain>
    </source>
</reference>